<dbReference type="InterPro" id="IPR057514">
    <property type="entry name" value="NTF2_SigF"/>
</dbReference>
<protein>
    <recommendedName>
        <fullName evidence="2">SigF-like NTF2-like domain-containing protein</fullName>
    </recommendedName>
</protein>
<dbReference type="PANTHER" id="PTHR35393">
    <property type="entry name" value="CHROMOSOME 1, WHOLE GENOME SHOTGUN SEQUENCE"/>
    <property type="match status" value="1"/>
</dbReference>
<dbReference type="Proteomes" id="UP000308549">
    <property type="component" value="Unassembled WGS sequence"/>
</dbReference>
<dbReference type="OrthoDB" id="2344312at2759"/>
<dbReference type="AlphaFoldDB" id="A0A4U0U2J1"/>
<dbReference type="EMBL" id="NAJL01000015">
    <property type="protein sequence ID" value="TKA29200.1"/>
    <property type="molecule type" value="Genomic_DNA"/>
</dbReference>
<evidence type="ECO:0000313" key="4">
    <source>
        <dbReference type="Proteomes" id="UP000308549"/>
    </source>
</evidence>
<gene>
    <name evidence="3" type="ORF">B0A50_03710</name>
</gene>
<feature type="transmembrane region" description="Helical" evidence="1">
    <location>
        <begin position="150"/>
        <end position="173"/>
    </location>
</feature>
<feature type="domain" description="SigF-like NTF2-like" evidence="2">
    <location>
        <begin position="1"/>
        <end position="168"/>
    </location>
</feature>
<organism evidence="3 4">
    <name type="scientific">Salinomyces thailandicus</name>
    <dbReference type="NCBI Taxonomy" id="706561"/>
    <lineage>
        <taxon>Eukaryota</taxon>
        <taxon>Fungi</taxon>
        <taxon>Dikarya</taxon>
        <taxon>Ascomycota</taxon>
        <taxon>Pezizomycotina</taxon>
        <taxon>Dothideomycetes</taxon>
        <taxon>Dothideomycetidae</taxon>
        <taxon>Mycosphaerellales</taxon>
        <taxon>Teratosphaeriaceae</taxon>
        <taxon>Salinomyces</taxon>
    </lineage>
</organism>
<dbReference type="PANTHER" id="PTHR35393:SF1">
    <property type="entry name" value="SNOAL-LIKE DOMAIN-CONTAINING PROTEIN"/>
    <property type="match status" value="1"/>
</dbReference>
<proteinExistence type="predicted"/>
<comment type="caution">
    <text evidence="3">The sequence shown here is derived from an EMBL/GenBank/DDBJ whole genome shotgun (WGS) entry which is preliminary data.</text>
</comment>
<reference evidence="3 4" key="1">
    <citation type="submission" date="2017-03" db="EMBL/GenBank/DDBJ databases">
        <title>Genomes of endolithic fungi from Antarctica.</title>
        <authorList>
            <person name="Coleine C."/>
            <person name="Masonjones S."/>
            <person name="Stajich J.E."/>
        </authorList>
    </citation>
    <scope>NUCLEOTIDE SEQUENCE [LARGE SCALE GENOMIC DNA]</scope>
    <source>
        <strain evidence="3 4">CCFEE 6315</strain>
    </source>
</reference>
<evidence type="ECO:0000259" key="2">
    <source>
        <dbReference type="Pfam" id="PF24840"/>
    </source>
</evidence>
<keyword evidence="1" id="KW-1133">Transmembrane helix</keyword>
<evidence type="ECO:0000313" key="3">
    <source>
        <dbReference type="EMBL" id="TKA29200.1"/>
    </source>
</evidence>
<name>A0A4U0U2J1_9PEZI</name>
<keyword evidence="4" id="KW-1185">Reference proteome</keyword>
<feature type="transmembrane region" description="Helical" evidence="1">
    <location>
        <begin position="82"/>
        <end position="100"/>
    </location>
</feature>
<keyword evidence="1" id="KW-0812">Transmembrane</keyword>
<dbReference type="Pfam" id="PF24840">
    <property type="entry name" value="NTF2_SigF"/>
    <property type="match status" value="1"/>
</dbReference>
<keyword evidence="1" id="KW-0472">Membrane</keyword>
<evidence type="ECO:0000256" key="1">
    <source>
        <dbReference type="SAM" id="Phobius"/>
    </source>
</evidence>
<accession>A0A4U0U2J1</accession>
<sequence>MDDPVKDIGPIVHLLTQGSPKEQETTINTYFTPNASFTHPFCRTFSFNGSRLLIHAIFRWYKIMSPQIHLHIDSIAFDQSNLLLYITITQTFAIWFVPFHRSPVTLTTVLSLTQPPSQKKYYIQSQNDLYQVDQFVRFFLPWNIGRNLVFLWHSFATLCCVVLAVVFAPFTWLEQSWAERRVEGRVGAGFMGAVERVEEWRLKGSGGDSGAEGAGEALGDLAERVRGAGEGVDGERGRLGGFGSMGEEGDKMQFGNMQVVKPN</sequence>